<organism evidence="3">
    <name type="scientific">marine metagenome</name>
    <dbReference type="NCBI Taxonomy" id="408172"/>
    <lineage>
        <taxon>unclassified sequences</taxon>
        <taxon>metagenomes</taxon>
        <taxon>ecological metagenomes</taxon>
    </lineage>
</organism>
<dbReference type="SUPFAM" id="SSF53850">
    <property type="entry name" value="Periplasmic binding protein-like II"/>
    <property type="match status" value="1"/>
</dbReference>
<dbReference type="PANTHER" id="PTHR35936:SF17">
    <property type="entry name" value="ARGININE-BINDING EXTRACELLULAR PROTEIN ARTP"/>
    <property type="match status" value="1"/>
</dbReference>
<evidence type="ECO:0000259" key="2">
    <source>
        <dbReference type="SMART" id="SM00062"/>
    </source>
</evidence>
<dbReference type="InterPro" id="IPR001638">
    <property type="entry name" value="Solute-binding_3/MltF_N"/>
</dbReference>
<accession>A0A382X8A4</accession>
<feature type="domain" description="Solute-binding protein family 3/N-terminal" evidence="2">
    <location>
        <begin position="25"/>
        <end position="212"/>
    </location>
</feature>
<dbReference type="Gene3D" id="3.40.190.10">
    <property type="entry name" value="Periplasmic binding protein-like II"/>
    <property type="match status" value="2"/>
</dbReference>
<sequence>MFKIVRLCLFAMLGLGLVSVSSADKLRIATEAFYEPFAYKAADGTLVGFDIDITYALCDAMGAECEIIEQDWDGLIPGLLAKKYDAIVASMSITPDRQKVVDFAGPYYKEPTKFFAKKGSGLVDTPEGLKGVKIGILRATTFEKYLEKHFPDAVIKGYPTQDEVYLDLAAGRVDAGMSSGTAAQKGFLDKDAGKDFEFFGGTHWDDAINGTG</sequence>
<keyword evidence="1" id="KW-0732">Signal</keyword>
<evidence type="ECO:0000313" key="3">
    <source>
        <dbReference type="EMBL" id="SVD66531.1"/>
    </source>
</evidence>
<feature type="non-terminal residue" evidence="3">
    <location>
        <position position="212"/>
    </location>
</feature>
<proteinExistence type="predicted"/>
<dbReference type="Pfam" id="PF00497">
    <property type="entry name" value="SBP_bac_3"/>
    <property type="match status" value="1"/>
</dbReference>
<dbReference type="SMART" id="SM00062">
    <property type="entry name" value="PBPb"/>
    <property type="match status" value="1"/>
</dbReference>
<dbReference type="EMBL" id="UINC01165243">
    <property type="protein sequence ID" value="SVD66531.1"/>
    <property type="molecule type" value="Genomic_DNA"/>
</dbReference>
<dbReference type="AlphaFoldDB" id="A0A382X8A4"/>
<gene>
    <name evidence="3" type="ORF">METZ01_LOCUS419385</name>
</gene>
<name>A0A382X8A4_9ZZZZ</name>
<reference evidence="3" key="1">
    <citation type="submission" date="2018-05" db="EMBL/GenBank/DDBJ databases">
        <authorList>
            <person name="Lanie J.A."/>
            <person name="Ng W.-L."/>
            <person name="Kazmierczak K.M."/>
            <person name="Andrzejewski T.M."/>
            <person name="Davidsen T.M."/>
            <person name="Wayne K.J."/>
            <person name="Tettelin H."/>
            <person name="Glass J.I."/>
            <person name="Rusch D."/>
            <person name="Podicherti R."/>
            <person name="Tsui H.-C.T."/>
            <person name="Winkler M.E."/>
        </authorList>
    </citation>
    <scope>NUCLEOTIDE SEQUENCE</scope>
</reference>
<evidence type="ECO:0000256" key="1">
    <source>
        <dbReference type="ARBA" id="ARBA00022729"/>
    </source>
</evidence>
<protein>
    <recommendedName>
        <fullName evidence="2">Solute-binding protein family 3/N-terminal domain-containing protein</fullName>
    </recommendedName>
</protein>
<dbReference type="PANTHER" id="PTHR35936">
    <property type="entry name" value="MEMBRANE-BOUND LYTIC MUREIN TRANSGLYCOSYLASE F"/>
    <property type="match status" value="1"/>
</dbReference>